<accession>A0A7W7Y7C5</accession>
<evidence type="ECO:0000313" key="1">
    <source>
        <dbReference type="EMBL" id="MBB5030941.1"/>
    </source>
</evidence>
<evidence type="ECO:0008006" key="3">
    <source>
        <dbReference type="Google" id="ProtNLM"/>
    </source>
</evidence>
<dbReference type="InterPro" id="IPR017850">
    <property type="entry name" value="Alkaline_phosphatase_core_sf"/>
</dbReference>
<dbReference type="EMBL" id="JACHIG010000001">
    <property type="protein sequence ID" value="MBB5030941.1"/>
    <property type="molecule type" value="Genomic_DNA"/>
</dbReference>
<gene>
    <name evidence="1" type="ORF">HNQ65_000495</name>
</gene>
<protein>
    <recommendedName>
        <fullName evidence="3">DUF1501 domain-containing protein</fullName>
    </recommendedName>
</protein>
<dbReference type="PANTHER" id="PTHR43737:SF1">
    <property type="entry name" value="DUF1501 DOMAIN-CONTAINING PROTEIN"/>
    <property type="match status" value="1"/>
</dbReference>
<keyword evidence="2" id="KW-1185">Reference proteome</keyword>
<evidence type="ECO:0000313" key="2">
    <source>
        <dbReference type="Proteomes" id="UP000590740"/>
    </source>
</evidence>
<dbReference type="RefSeq" id="WP_184337890.1">
    <property type="nucleotide sequence ID" value="NZ_JACHIG010000001.1"/>
</dbReference>
<dbReference type="InterPro" id="IPR006311">
    <property type="entry name" value="TAT_signal"/>
</dbReference>
<dbReference type="AlphaFoldDB" id="A0A7W7Y7C5"/>
<dbReference type="Proteomes" id="UP000590740">
    <property type="component" value="Unassembled WGS sequence"/>
</dbReference>
<dbReference type="Gene3D" id="3.40.720.10">
    <property type="entry name" value="Alkaline Phosphatase, subunit A"/>
    <property type="match status" value="1"/>
</dbReference>
<dbReference type="PROSITE" id="PS51318">
    <property type="entry name" value="TAT"/>
    <property type="match status" value="1"/>
</dbReference>
<dbReference type="PANTHER" id="PTHR43737">
    <property type="entry name" value="BLL7424 PROTEIN"/>
    <property type="match status" value="1"/>
</dbReference>
<dbReference type="SUPFAM" id="SSF53649">
    <property type="entry name" value="Alkaline phosphatase-like"/>
    <property type="match status" value="1"/>
</dbReference>
<reference evidence="1 2" key="1">
    <citation type="submission" date="2020-08" db="EMBL/GenBank/DDBJ databases">
        <title>Genomic Encyclopedia of Type Strains, Phase IV (KMG-IV): sequencing the most valuable type-strain genomes for metagenomic binning, comparative biology and taxonomic classification.</title>
        <authorList>
            <person name="Goeker M."/>
        </authorList>
    </citation>
    <scope>NUCLEOTIDE SEQUENCE [LARGE SCALE GENOMIC DNA]</scope>
    <source>
        <strain evidence="1 2">DSM 12252</strain>
    </source>
</reference>
<proteinExistence type="predicted"/>
<sequence length="431" mass="47521">MNSLRHDLSRRSFVSGAAKTFLGVSTAAHFAPRVIAAPGQGASPLKQAATARNVIYLYMNGGMSHLDTFDPKPEKTDIMGLTKVINTNVDGIRVSNNIPLIARQMDKLAVVRSMMTTQGAHEQGNYYQHTSYTMRSSIRHPSMGAWLQKFQDRGNPTLPGSVMIGNDSRHPGAGFFESRFAPLMINDPESGINNVKTNQWFTEERFASRLNTAKQLDRQFAETYNVKNVRAYADMYDDALKMMKSEELKAFDLSSEPEKLRDKYGSDRFGQGCLLARRLVENGVRFVEVSFGSWDTHNANFTRVPELCDELDSALSTLLQDLESRGMLQETLVVLATEFGRTPEINANDGRDHHARGFSCLLAGGGIRGGQVYGATDDSGDEATVNPVTIPDFNATIAYALGIPLDQVLYSPSKRPFTVADKGKPLTSLFG</sequence>
<name>A0A7W7Y7C5_9BACT</name>
<comment type="caution">
    <text evidence="1">The sequence shown here is derived from an EMBL/GenBank/DDBJ whole genome shotgun (WGS) entry which is preliminary data.</text>
</comment>
<organism evidence="1 2">
    <name type="scientific">Prosthecobacter vanneervenii</name>
    <dbReference type="NCBI Taxonomy" id="48466"/>
    <lineage>
        <taxon>Bacteria</taxon>
        <taxon>Pseudomonadati</taxon>
        <taxon>Verrucomicrobiota</taxon>
        <taxon>Verrucomicrobiia</taxon>
        <taxon>Verrucomicrobiales</taxon>
        <taxon>Verrucomicrobiaceae</taxon>
        <taxon>Prosthecobacter</taxon>
    </lineage>
</organism>
<dbReference type="Pfam" id="PF07394">
    <property type="entry name" value="DUF1501"/>
    <property type="match status" value="1"/>
</dbReference>
<dbReference type="InterPro" id="IPR010869">
    <property type="entry name" value="DUF1501"/>
</dbReference>